<evidence type="ECO:0000313" key="3">
    <source>
        <dbReference type="Proteomes" id="UP000828390"/>
    </source>
</evidence>
<keyword evidence="1" id="KW-1133">Transmembrane helix</keyword>
<keyword evidence="3" id="KW-1185">Reference proteome</keyword>
<keyword evidence="1" id="KW-0472">Membrane</keyword>
<organism evidence="2 3">
    <name type="scientific">Dreissena polymorpha</name>
    <name type="common">Zebra mussel</name>
    <name type="synonym">Mytilus polymorpha</name>
    <dbReference type="NCBI Taxonomy" id="45954"/>
    <lineage>
        <taxon>Eukaryota</taxon>
        <taxon>Metazoa</taxon>
        <taxon>Spiralia</taxon>
        <taxon>Lophotrochozoa</taxon>
        <taxon>Mollusca</taxon>
        <taxon>Bivalvia</taxon>
        <taxon>Autobranchia</taxon>
        <taxon>Heteroconchia</taxon>
        <taxon>Euheterodonta</taxon>
        <taxon>Imparidentia</taxon>
        <taxon>Neoheterodontei</taxon>
        <taxon>Myida</taxon>
        <taxon>Dreissenoidea</taxon>
        <taxon>Dreissenidae</taxon>
        <taxon>Dreissena</taxon>
    </lineage>
</organism>
<keyword evidence="1" id="KW-0812">Transmembrane</keyword>
<reference evidence="2" key="2">
    <citation type="submission" date="2020-11" db="EMBL/GenBank/DDBJ databases">
        <authorList>
            <person name="McCartney M.A."/>
            <person name="Auch B."/>
            <person name="Kono T."/>
            <person name="Mallez S."/>
            <person name="Becker A."/>
            <person name="Gohl D.M."/>
            <person name="Silverstein K.A.T."/>
            <person name="Koren S."/>
            <person name="Bechman K.B."/>
            <person name="Herman A."/>
            <person name="Abrahante J.E."/>
            <person name="Garbe J."/>
        </authorList>
    </citation>
    <scope>NUCLEOTIDE SEQUENCE</scope>
    <source>
        <strain evidence="2">Duluth1</strain>
        <tissue evidence="2">Whole animal</tissue>
    </source>
</reference>
<name>A0A9D4KBN0_DREPO</name>
<protein>
    <submittedName>
        <fullName evidence="2">Uncharacterized protein</fullName>
    </submittedName>
</protein>
<reference evidence="2" key="1">
    <citation type="journal article" date="2019" name="bioRxiv">
        <title>The Genome of the Zebra Mussel, Dreissena polymorpha: A Resource for Invasive Species Research.</title>
        <authorList>
            <person name="McCartney M.A."/>
            <person name="Auch B."/>
            <person name="Kono T."/>
            <person name="Mallez S."/>
            <person name="Zhang Y."/>
            <person name="Obille A."/>
            <person name="Becker A."/>
            <person name="Abrahante J.E."/>
            <person name="Garbe J."/>
            <person name="Badalamenti J.P."/>
            <person name="Herman A."/>
            <person name="Mangelson H."/>
            <person name="Liachko I."/>
            <person name="Sullivan S."/>
            <person name="Sone E.D."/>
            <person name="Koren S."/>
            <person name="Silverstein K.A.T."/>
            <person name="Beckman K.B."/>
            <person name="Gohl D.M."/>
        </authorList>
    </citation>
    <scope>NUCLEOTIDE SEQUENCE</scope>
    <source>
        <strain evidence="2">Duluth1</strain>
        <tissue evidence="2">Whole animal</tissue>
    </source>
</reference>
<comment type="caution">
    <text evidence="2">The sequence shown here is derived from an EMBL/GenBank/DDBJ whole genome shotgun (WGS) entry which is preliminary data.</text>
</comment>
<dbReference type="Proteomes" id="UP000828390">
    <property type="component" value="Unassembled WGS sequence"/>
</dbReference>
<proteinExistence type="predicted"/>
<dbReference type="EMBL" id="JAIWYP010000004">
    <property type="protein sequence ID" value="KAH3836336.1"/>
    <property type="molecule type" value="Genomic_DNA"/>
</dbReference>
<evidence type="ECO:0000256" key="1">
    <source>
        <dbReference type="SAM" id="Phobius"/>
    </source>
</evidence>
<feature type="transmembrane region" description="Helical" evidence="1">
    <location>
        <begin position="6"/>
        <end position="25"/>
    </location>
</feature>
<sequence>MLASCLILWSGMSLLTGFIKVYWQLVQLRFGSWKSACKDPPVWSQAPTASV</sequence>
<accession>A0A9D4KBN0</accession>
<evidence type="ECO:0000313" key="2">
    <source>
        <dbReference type="EMBL" id="KAH3836336.1"/>
    </source>
</evidence>
<dbReference type="AlphaFoldDB" id="A0A9D4KBN0"/>
<gene>
    <name evidence="2" type="ORF">DPMN_109706</name>
</gene>